<gene>
    <name evidence="1" type="ORF">KG103_01845</name>
</gene>
<evidence type="ECO:0000313" key="1">
    <source>
        <dbReference type="EMBL" id="QVI62710.1"/>
    </source>
</evidence>
<dbReference type="RefSeq" id="WP_207341817.1">
    <property type="nucleotide sequence ID" value="NZ_CP074405.1"/>
</dbReference>
<name>A0ABX8D785_9CELL</name>
<reference evidence="1 2" key="1">
    <citation type="submission" date="2021-05" db="EMBL/GenBank/DDBJ databases">
        <title>Novel species in genus Cellulomonas.</title>
        <authorList>
            <person name="Zhang G."/>
        </authorList>
    </citation>
    <scope>NUCLEOTIDE SEQUENCE [LARGE SCALE GENOMIC DNA]</scope>
    <source>
        <strain evidence="2">zg-ZUI222</strain>
    </source>
</reference>
<proteinExistence type="predicted"/>
<evidence type="ECO:0008006" key="3">
    <source>
        <dbReference type="Google" id="ProtNLM"/>
    </source>
</evidence>
<dbReference type="Proteomes" id="UP000677804">
    <property type="component" value="Chromosome"/>
</dbReference>
<protein>
    <recommendedName>
        <fullName evidence="3">GNAT family N-acetyltransferase</fullName>
    </recommendedName>
</protein>
<accession>A0ABX8D785</accession>
<sequence length="69" mass="7768">MTVTSLRLRALTPQDEAPARRAHDVMAREGFEFLLGPGHDGDWSDYLGRMEDHRAGVGRTTRRYLVPTG</sequence>
<dbReference type="EMBL" id="CP074405">
    <property type="protein sequence ID" value="QVI62710.1"/>
    <property type="molecule type" value="Genomic_DNA"/>
</dbReference>
<evidence type="ECO:0000313" key="2">
    <source>
        <dbReference type="Proteomes" id="UP000677804"/>
    </source>
</evidence>
<organism evidence="1 2">
    <name type="scientific">Cellulomonas wangleii</name>
    <dbReference type="NCBI Taxonomy" id="2816956"/>
    <lineage>
        <taxon>Bacteria</taxon>
        <taxon>Bacillati</taxon>
        <taxon>Actinomycetota</taxon>
        <taxon>Actinomycetes</taxon>
        <taxon>Micrococcales</taxon>
        <taxon>Cellulomonadaceae</taxon>
        <taxon>Cellulomonas</taxon>
    </lineage>
</organism>
<keyword evidence="2" id="KW-1185">Reference proteome</keyword>